<dbReference type="GO" id="GO:0035438">
    <property type="term" value="F:cyclic-di-GMP binding"/>
    <property type="evidence" value="ECO:0007669"/>
    <property type="project" value="InterPro"/>
</dbReference>
<feature type="domain" description="PilZ" evidence="1">
    <location>
        <begin position="56"/>
        <end position="146"/>
    </location>
</feature>
<accession>A0A915XKF8</accession>
<sequence>MVSVKTFVRHDNIATIICPTCKTAKKAAVGRYRHRKHALNVKCRCGQIFTAHLDFRRHYRKQTRLPGTYAIIRPPAGGGGVVHIKNISRSGIGFTVSGLHNIEKDQILLLEFHLNDKKQTKLKKEAVVRSVRGNDIGCEFLDKEVEKALGFFLQP</sequence>
<dbReference type="Proteomes" id="UP001063350">
    <property type="component" value="Chromosome"/>
</dbReference>
<dbReference type="AlphaFoldDB" id="A0A915XKF8"/>
<dbReference type="RefSeq" id="WP_267928127.1">
    <property type="nucleotide sequence ID" value="NZ_AP024233.1"/>
</dbReference>
<evidence type="ECO:0000313" key="2">
    <source>
        <dbReference type="EMBL" id="BCO08216.1"/>
    </source>
</evidence>
<dbReference type="SUPFAM" id="SSF141371">
    <property type="entry name" value="PilZ domain-like"/>
    <property type="match status" value="1"/>
</dbReference>
<dbReference type="KEGG" id="ddu:GF1_05920"/>
<organism evidence="2 3">
    <name type="scientific">Desulfolithobacter dissulfuricans</name>
    <dbReference type="NCBI Taxonomy" id="2795293"/>
    <lineage>
        <taxon>Bacteria</taxon>
        <taxon>Pseudomonadati</taxon>
        <taxon>Thermodesulfobacteriota</taxon>
        <taxon>Desulfobulbia</taxon>
        <taxon>Desulfobulbales</taxon>
        <taxon>Desulfobulbaceae</taxon>
        <taxon>Desulfolithobacter</taxon>
    </lineage>
</organism>
<dbReference type="Pfam" id="PF07238">
    <property type="entry name" value="PilZ"/>
    <property type="match status" value="1"/>
</dbReference>
<protein>
    <recommendedName>
        <fullName evidence="1">PilZ domain-containing protein</fullName>
    </recommendedName>
</protein>
<keyword evidence="3" id="KW-1185">Reference proteome</keyword>
<name>A0A915XKF8_9BACT</name>
<dbReference type="Gene3D" id="2.40.10.220">
    <property type="entry name" value="predicted glycosyltransferase like domains"/>
    <property type="match status" value="1"/>
</dbReference>
<gene>
    <name evidence="2" type="ORF">GF1_05920</name>
</gene>
<evidence type="ECO:0000313" key="3">
    <source>
        <dbReference type="Proteomes" id="UP001063350"/>
    </source>
</evidence>
<evidence type="ECO:0000259" key="1">
    <source>
        <dbReference type="Pfam" id="PF07238"/>
    </source>
</evidence>
<reference evidence="2" key="1">
    <citation type="submission" date="2020-12" db="EMBL/GenBank/DDBJ databases">
        <title>Desulfobium dissulfuricans gen. nov., sp. nov., a novel mesophilic, sulfate-reducing bacterium isolated from a deep-sea hydrothermal vent.</title>
        <authorList>
            <person name="Hashimoto Y."/>
            <person name="Tame A."/>
            <person name="Sawayama S."/>
            <person name="Miyazaki J."/>
            <person name="Takai K."/>
            <person name="Nakagawa S."/>
        </authorList>
    </citation>
    <scope>NUCLEOTIDE SEQUENCE</scope>
    <source>
        <strain evidence="2">GF1</strain>
    </source>
</reference>
<dbReference type="EMBL" id="AP024233">
    <property type="protein sequence ID" value="BCO08216.1"/>
    <property type="molecule type" value="Genomic_DNA"/>
</dbReference>
<proteinExistence type="predicted"/>
<dbReference type="InterPro" id="IPR009875">
    <property type="entry name" value="PilZ_domain"/>
</dbReference>